<dbReference type="InterPro" id="IPR000719">
    <property type="entry name" value="Prot_kinase_dom"/>
</dbReference>
<evidence type="ECO:0000256" key="6">
    <source>
        <dbReference type="ARBA" id="ARBA00022519"/>
    </source>
</evidence>
<evidence type="ECO:0000256" key="3">
    <source>
        <dbReference type="ARBA" id="ARBA00010327"/>
    </source>
</evidence>
<evidence type="ECO:0000256" key="10">
    <source>
        <dbReference type="ARBA" id="ARBA00022840"/>
    </source>
</evidence>
<keyword evidence="10 15" id="KW-0067">ATP-binding</keyword>
<reference evidence="17 18" key="1">
    <citation type="submission" date="2023-09" db="EMBL/GenBank/DDBJ databases">
        <authorList>
            <person name="Rey-Velasco X."/>
        </authorList>
    </citation>
    <scope>NUCLEOTIDE SEQUENCE [LARGE SCALE GENOMIC DNA]</scope>
    <source>
        <strain evidence="17 18">P117</strain>
    </source>
</reference>
<dbReference type="InterPro" id="IPR022826">
    <property type="entry name" value="KDO_kinase"/>
</dbReference>
<dbReference type="InterPro" id="IPR011009">
    <property type="entry name" value="Kinase-like_dom_sf"/>
</dbReference>
<feature type="domain" description="Protein kinase" evidence="16">
    <location>
        <begin position="37"/>
        <end position="243"/>
    </location>
</feature>
<evidence type="ECO:0000256" key="2">
    <source>
        <dbReference type="ARBA" id="ARBA00004713"/>
    </source>
</evidence>
<dbReference type="EC" id="2.7.1.166" evidence="4 15"/>
<dbReference type="Gene3D" id="1.10.510.10">
    <property type="entry name" value="Transferase(Phosphotransferase) domain 1"/>
    <property type="match status" value="1"/>
</dbReference>
<dbReference type="Proteomes" id="UP001253545">
    <property type="component" value="Unassembled WGS sequence"/>
</dbReference>
<protein>
    <recommendedName>
        <fullName evidence="13 15">3-deoxy-D-manno-octulosonic acid kinase</fullName>
        <shortName evidence="15">Kdo kinase</shortName>
        <ecNumber evidence="4 15">2.7.1.166</ecNumber>
    </recommendedName>
</protein>
<name>A0ABU2ZVW3_9ALTE</name>
<gene>
    <name evidence="15" type="primary">kdkA</name>
    <name evidence="17" type="ORF">RM552_16405</name>
</gene>
<dbReference type="EMBL" id="JAVRHX010000007">
    <property type="protein sequence ID" value="MDT0596439.1"/>
    <property type="molecule type" value="Genomic_DNA"/>
</dbReference>
<keyword evidence="5 15" id="KW-1003">Cell membrane</keyword>
<keyword evidence="11 15" id="KW-0448">Lipopolysaccharide biosynthesis</keyword>
<dbReference type="Pfam" id="PF06293">
    <property type="entry name" value="Kdo"/>
    <property type="match status" value="1"/>
</dbReference>
<dbReference type="GO" id="GO:0016301">
    <property type="term" value="F:kinase activity"/>
    <property type="evidence" value="ECO:0007669"/>
    <property type="project" value="UniProtKB-KW"/>
</dbReference>
<dbReference type="HAMAP" id="MF_00521">
    <property type="entry name" value="KDO_kinase"/>
    <property type="match status" value="1"/>
</dbReference>
<sequence>MTISVHQKGKQYLLLTPLGQKHQIELNHFSPEYLSEHQLISNVAEGRGKVYFFEANNLTCVLRHYFRGGLAAKLSRDNFAFSSVENSRCYQELTMLNLLTENSLNVPKAVGARVVRSAFSYQADIITQAIPNCRELHELLRCEPIANDQWQNIGAQIRKMHDLQVCHDDLNVKNVLINNKQDVFLIDFDKCAINQNKGWKQANLDRFLRSINKQQKKYSDYYFTNENWQALLAGYKGVNNKTT</sequence>
<comment type="function">
    <text evidence="15">Catalyzes the ATP-dependent phosphorylation of the 3-deoxy-D-manno-octulosonic acid (Kdo) residue in Kdo-lipid IV(A) at the 4-OH position.</text>
</comment>
<evidence type="ECO:0000313" key="18">
    <source>
        <dbReference type="Proteomes" id="UP001253545"/>
    </source>
</evidence>
<evidence type="ECO:0000256" key="4">
    <source>
        <dbReference type="ARBA" id="ARBA00011988"/>
    </source>
</evidence>
<evidence type="ECO:0000256" key="12">
    <source>
        <dbReference type="ARBA" id="ARBA00023136"/>
    </source>
</evidence>
<keyword evidence="12 15" id="KW-0472">Membrane</keyword>
<evidence type="ECO:0000313" key="17">
    <source>
        <dbReference type="EMBL" id="MDT0596439.1"/>
    </source>
</evidence>
<organism evidence="17 18">
    <name type="scientific">Glaciecola petra</name>
    <dbReference type="NCBI Taxonomy" id="3075602"/>
    <lineage>
        <taxon>Bacteria</taxon>
        <taxon>Pseudomonadati</taxon>
        <taxon>Pseudomonadota</taxon>
        <taxon>Gammaproteobacteria</taxon>
        <taxon>Alteromonadales</taxon>
        <taxon>Alteromonadaceae</taxon>
        <taxon>Glaciecola</taxon>
    </lineage>
</organism>
<evidence type="ECO:0000256" key="1">
    <source>
        <dbReference type="ARBA" id="ARBA00004515"/>
    </source>
</evidence>
<evidence type="ECO:0000256" key="9">
    <source>
        <dbReference type="ARBA" id="ARBA00022777"/>
    </source>
</evidence>
<keyword evidence="8 15" id="KW-0547">Nucleotide-binding</keyword>
<comment type="pathway">
    <text evidence="2 15">Bacterial outer membrane biogenesis; LPS core biosynthesis.</text>
</comment>
<keyword evidence="6 15" id="KW-0997">Cell inner membrane</keyword>
<evidence type="ECO:0000256" key="15">
    <source>
        <dbReference type="HAMAP-Rule" id="MF_00521"/>
    </source>
</evidence>
<dbReference type="SUPFAM" id="SSF56112">
    <property type="entry name" value="Protein kinase-like (PK-like)"/>
    <property type="match status" value="1"/>
</dbReference>
<evidence type="ECO:0000256" key="14">
    <source>
        <dbReference type="ARBA" id="ARBA00034417"/>
    </source>
</evidence>
<dbReference type="PROSITE" id="PS50011">
    <property type="entry name" value="PROTEIN_KINASE_DOM"/>
    <property type="match status" value="1"/>
</dbReference>
<dbReference type="NCBIfam" id="NF002475">
    <property type="entry name" value="PRK01723.1"/>
    <property type="match status" value="1"/>
</dbReference>
<accession>A0ABU2ZVW3</accession>
<evidence type="ECO:0000259" key="16">
    <source>
        <dbReference type="PROSITE" id="PS50011"/>
    </source>
</evidence>
<evidence type="ECO:0000256" key="5">
    <source>
        <dbReference type="ARBA" id="ARBA00022475"/>
    </source>
</evidence>
<comment type="caution">
    <text evidence="17">The sequence shown here is derived from an EMBL/GenBank/DDBJ whole genome shotgun (WGS) entry which is preliminary data.</text>
</comment>
<keyword evidence="9 15" id="KW-0418">Kinase</keyword>
<evidence type="ECO:0000256" key="7">
    <source>
        <dbReference type="ARBA" id="ARBA00022679"/>
    </source>
</evidence>
<comment type="subcellular location">
    <subcellularLocation>
        <location evidence="1 15">Cell inner membrane</location>
        <topology evidence="1 15">Peripheral membrane protein</topology>
        <orientation evidence="1 15">Cytoplasmic side</orientation>
    </subcellularLocation>
</comment>
<comment type="catalytic activity">
    <reaction evidence="14 15">
        <text>an alpha-Kdo-(2-&gt;6)-lipid IVA + ATP = a 4-O-phospho-alpha-Kdo-(2-&gt;6)-lipid IVA + ADP + H(+)</text>
        <dbReference type="Rhea" id="RHEA:74271"/>
        <dbReference type="ChEBI" id="CHEBI:15378"/>
        <dbReference type="ChEBI" id="CHEBI:30616"/>
        <dbReference type="ChEBI" id="CHEBI:176428"/>
        <dbReference type="ChEBI" id="CHEBI:193140"/>
        <dbReference type="ChEBI" id="CHEBI:456216"/>
        <dbReference type="EC" id="2.7.1.166"/>
    </reaction>
</comment>
<keyword evidence="18" id="KW-1185">Reference proteome</keyword>
<feature type="active site" evidence="15">
    <location>
        <position position="169"/>
    </location>
</feature>
<proteinExistence type="inferred from homology"/>
<evidence type="ECO:0000256" key="8">
    <source>
        <dbReference type="ARBA" id="ARBA00022741"/>
    </source>
</evidence>
<comment type="similarity">
    <text evidence="3 15">Belongs to the protein kinase superfamily. KdkA/RfaP family.</text>
</comment>
<evidence type="ECO:0000256" key="13">
    <source>
        <dbReference type="ARBA" id="ARBA00029511"/>
    </source>
</evidence>
<keyword evidence="7 15" id="KW-0808">Transferase</keyword>
<dbReference type="RefSeq" id="WP_311369966.1">
    <property type="nucleotide sequence ID" value="NZ_JAVRHX010000007.1"/>
</dbReference>
<evidence type="ECO:0000256" key="11">
    <source>
        <dbReference type="ARBA" id="ARBA00022985"/>
    </source>
</evidence>